<sequence length="391" mass="46415">MNYNCETCNIIFTTKRRLISHYDTDKHKIALNLYDFWSTKHKNDTTILENKYNQLKTLYDTLNIKYEDIIKDINEKDKTIQLLNDRYNDYKNMAENLSLQYNTKKVDKEKHMFQIDINLNNKQLNKTKYKDVPEDIVINNIQSLKLKDNYQLEYRQEDGYINITNLCKAGGKEFKSWNRLDKTKRFLDVLSSTVKISTFELLKQEQGGNGERHTWAHPQVSINIAQWISPEFDVLVSKWVYEIMLTGKVDILNNKTTQELDTMNKENKLLKNRIKLLESKVLQKQPRQTFEENKNVVYIVTTEYKEAQGHYKIGKAQDLQKRLSTLNTSDKHEVIYNTSCKNKKIMDILETMVHSRLEDKRIEPNKEWFVSEEDAEDLIKIIQECKKVIDC</sequence>
<dbReference type="InterPro" id="IPR018306">
    <property type="entry name" value="Phage_T5_Orf172_DNA-bd"/>
</dbReference>
<name>A0A6C0I5E3_9ZZZZ</name>
<dbReference type="Pfam" id="PF04383">
    <property type="entry name" value="KilA-N"/>
    <property type="match status" value="1"/>
</dbReference>
<reference evidence="3" key="1">
    <citation type="journal article" date="2020" name="Nature">
        <title>Giant virus diversity and host interactions through global metagenomics.</title>
        <authorList>
            <person name="Schulz F."/>
            <person name="Roux S."/>
            <person name="Paez-Espino D."/>
            <person name="Jungbluth S."/>
            <person name="Walsh D.A."/>
            <person name="Denef V.J."/>
            <person name="McMahon K.D."/>
            <person name="Konstantinidis K.T."/>
            <person name="Eloe-Fadrosh E.A."/>
            <person name="Kyrpides N.C."/>
            <person name="Woyke T."/>
        </authorList>
    </citation>
    <scope>NUCLEOTIDE SEQUENCE</scope>
    <source>
        <strain evidence="3">GVMAG-M-3300023184-24</strain>
    </source>
</reference>
<protein>
    <recommendedName>
        <fullName evidence="2">KilA-N domain-containing protein</fullName>
    </recommendedName>
</protein>
<dbReference type="PROSITE" id="PS00028">
    <property type="entry name" value="ZINC_FINGER_C2H2_1"/>
    <property type="match status" value="1"/>
</dbReference>
<dbReference type="InterPro" id="IPR036887">
    <property type="entry name" value="HTH_APSES_sf"/>
</dbReference>
<dbReference type="SMART" id="SM00974">
    <property type="entry name" value="T5orf172"/>
    <property type="match status" value="1"/>
</dbReference>
<dbReference type="InterPro" id="IPR018004">
    <property type="entry name" value="KilA/APSES_HTH"/>
</dbReference>
<dbReference type="EMBL" id="MN740109">
    <property type="protein sequence ID" value="QHT88114.1"/>
    <property type="molecule type" value="Genomic_DNA"/>
</dbReference>
<dbReference type="InterPro" id="IPR013087">
    <property type="entry name" value="Znf_C2H2_type"/>
</dbReference>
<evidence type="ECO:0000313" key="3">
    <source>
        <dbReference type="EMBL" id="QHT88114.1"/>
    </source>
</evidence>
<dbReference type="AlphaFoldDB" id="A0A6C0I5E3"/>
<dbReference type="PROSITE" id="PS51301">
    <property type="entry name" value="KILA_N"/>
    <property type="match status" value="1"/>
</dbReference>
<dbReference type="GO" id="GO:0003677">
    <property type="term" value="F:DNA binding"/>
    <property type="evidence" value="ECO:0007669"/>
    <property type="project" value="InterPro"/>
</dbReference>
<feature type="coiled-coil region" evidence="1">
    <location>
        <begin position="73"/>
        <end position="100"/>
    </location>
</feature>
<evidence type="ECO:0000259" key="2">
    <source>
        <dbReference type="PROSITE" id="PS51301"/>
    </source>
</evidence>
<feature type="coiled-coil region" evidence="1">
    <location>
        <begin position="253"/>
        <end position="280"/>
    </location>
</feature>
<evidence type="ECO:0000256" key="1">
    <source>
        <dbReference type="SAM" id="Coils"/>
    </source>
</evidence>
<dbReference type="SUPFAM" id="SSF54616">
    <property type="entry name" value="DNA-binding domain of Mlu1-box binding protein MBP1"/>
    <property type="match status" value="1"/>
</dbReference>
<keyword evidence="1" id="KW-0175">Coiled coil</keyword>
<dbReference type="Pfam" id="PF10544">
    <property type="entry name" value="T5orf172"/>
    <property type="match status" value="1"/>
</dbReference>
<dbReference type="InterPro" id="IPR017880">
    <property type="entry name" value="KilA_N"/>
</dbReference>
<accession>A0A6C0I5E3</accession>
<dbReference type="SMART" id="SM01252">
    <property type="entry name" value="KilA-N"/>
    <property type="match status" value="1"/>
</dbReference>
<feature type="domain" description="KilA-N" evidence="2">
    <location>
        <begin position="140"/>
        <end position="243"/>
    </location>
</feature>
<proteinExistence type="predicted"/>
<organism evidence="3">
    <name type="scientific">viral metagenome</name>
    <dbReference type="NCBI Taxonomy" id="1070528"/>
    <lineage>
        <taxon>unclassified sequences</taxon>
        <taxon>metagenomes</taxon>
        <taxon>organismal metagenomes</taxon>
    </lineage>
</organism>